<sequence length="66" mass="7148">MNSIRADQVEHRALDGDLQGRGDLAGGRRLGARAQCPGDRHPLAPATGQLTRVAPGQRDGQRHQRQ</sequence>
<dbReference type="EMBL" id="JBHTEE010000001">
    <property type="protein sequence ID" value="MFC7599472.1"/>
    <property type="molecule type" value="Genomic_DNA"/>
</dbReference>
<gene>
    <name evidence="2" type="ORF">ACFQVD_05055</name>
</gene>
<accession>A0ABW2ST62</accession>
<protein>
    <submittedName>
        <fullName evidence="2">Uncharacterized protein</fullName>
    </submittedName>
</protein>
<keyword evidence="3" id="KW-1185">Reference proteome</keyword>
<feature type="region of interest" description="Disordered" evidence="1">
    <location>
        <begin position="1"/>
        <end position="66"/>
    </location>
</feature>
<evidence type="ECO:0000256" key="1">
    <source>
        <dbReference type="SAM" id="MobiDB-lite"/>
    </source>
</evidence>
<evidence type="ECO:0000313" key="2">
    <source>
        <dbReference type="EMBL" id="MFC7599472.1"/>
    </source>
</evidence>
<organism evidence="2 3">
    <name type="scientific">Streptosporangium amethystogenes subsp. fukuiense</name>
    <dbReference type="NCBI Taxonomy" id="698418"/>
    <lineage>
        <taxon>Bacteria</taxon>
        <taxon>Bacillati</taxon>
        <taxon>Actinomycetota</taxon>
        <taxon>Actinomycetes</taxon>
        <taxon>Streptosporangiales</taxon>
        <taxon>Streptosporangiaceae</taxon>
        <taxon>Streptosporangium</taxon>
    </lineage>
</organism>
<reference evidence="3" key="1">
    <citation type="journal article" date="2019" name="Int. J. Syst. Evol. Microbiol.">
        <title>The Global Catalogue of Microorganisms (GCM) 10K type strain sequencing project: providing services to taxonomists for standard genome sequencing and annotation.</title>
        <authorList>
            <consortium name="The Broad Institute Genomics Platform"/>
            <consortium name="The Broad Institute Genome Sequencing Center for Infectious Disease"/>
            <person name="Wu L."/>
            <person name="Ma J."/>
        </authorList>
    </citation>
    <scope>NUCLEOTIDE SEQUENCE [LARGE SCALE GENOMIC DNA]</scope>
    <source>
        <strain evidence="3">JCM 10083</strain>
    </source>
</reference>
<proteinExistence type="predicted"/>
<evidence type="ECO:0000313" key="3">
    <source>
        <dbReference type="Proteomes" id="UP001596514"/>
    </source>
</evidence>
<dbReference type="Proteomes" id="UP001596514">
    <property type="component" value="Unassembled WGS sequence"/>
</dbReference>
<feature type="compositionally biased region" description="Basic and acidic residues" evidence="1">
    <location>
        <begin position="7"/>
        <end position="20"/>
    </location>
</feature>
<dbReference type="RefSeq" id="WP_364147646.1">
    <property type="nucleotide sequence ID" value="NZ_JBHSIJ010000002.1"/>
</dbReference>
<name>A0ABW2ST62_9ACTN</name>
<comment type="caution">
    <text evidence="2">The sequence shown here is derived from an EMBL/GenBank/DDBJ whole genome shotgun (WGS) entry which is preliminary data.</text>
</comment>